<evidence type="ECO:0000313" key="2">
    <source>
        <dbReference type="EMBL" id="TWI03119.1"/>
    </source>
</evidence>
<dbReference type="EMBL" id="VLKO01000001">
    <property type="protein sequence ID" value="TWI03119.1"/>
    <property type="molecule type" value="Genomic_DNA"/>
</dbReference>
<feature type="chain" id="PRO_5046092870" evidence="1">
    <location>
        <begin position="20"/>
        <end position="46"/>
    </location>
</feature>
<keyword evidence="3" id="KW-1185">Reference proteome</keyword>
<dbReference type="Proteomes" id="UP000317519">
    <property type="component" value="Unassembled WGS sequence"/>
</dbReference>
<proteinExistence type="predicted"/>
<protein>
    <submittedName>
        <fullName evidence="2">Uncharacterized protein</fullName>
    </submittedName>
</protein>
<keyword evidence="1" id="KW-0732">Signal</keyword>
<feature type="signal peptide" evidence="1">
    <location>
        <begin position="1"/>
        <end position="19"/>
    </location>
</feature>
<evidence type="ECO:0000313" key="3">
    <source>
        <dbReference type="Proteomes" id="UP000317519"/>
    </source>
</evidence>
<gene>
    <name evidence="2" type="ORF">IQ05_00046</name>
</gene>
<comment type="caution">
    <text evidence="2">The sequence shown here is derived from an EMBL/GenBank/DDBJ whole genome shotgun (WGS) entry which is preliminary data.</text>
</comment>
<sequence length="46" mass="5290">MKRIFAVTLFLSFSFSNYAQKTKIDTMELIVANGKKITLKKHVLKS</sequence>
<organism evidence="2 3">
    <name type="scientific">Flavobacterium tiangeerense</name>
    <dbReference type="NCBI Taxonomy" id="459471"/>
    <lineage>
        <taxon>Bacteria</taxon>
        <taxon>Pseudomonadati</taxon>
        <taxon>Bacteroidota</taxon>
        <taxon>Flavobacteriia</taxon>
        <taxon>Flavobacteriales</taxon>
        <taxon>Flavobacteriaceae</taxon>
        <taxon>Flavobacterium</taxon>
    </lineage>
</organism>
<accession>A0ABY3FMU4</accession>
<evidence type="ECO:0000256" key="1">
    <source>
        <dbReference type="SAM" id="SignalP"/>
    </source>
</evidence>
<name>A0ABY3FMU4_9FLAO</name>
<reference evidence="2 3" key="1">
    <citation type="journal article" date="2015" name="Stand. Genomic Sci.">
        <title>Genomic Encyclopedia of Bacterial and Archaeal Type Strains, Phase III: the genomes of soil and plant-associated and newly described type strains.</title>
        <authorList>
            <person name="Whitman W.B."/>
            <person name="Woyke T."/>
            <person name="Klenk H.P."/>
            <person name="Zhou Y."/>
            <person name="Lilburn T.G."/>
            <person name="Beck B.J."/>
            <person name="De Vos P."/>
            <person name="Vandamme P."/>
            <person name="Eisen J.A."/>
            <person name="Garrity G."/>
            <person name="Hugenholtz P."/>
            <person name="Kyrpides N.C."/>
        </authorList>
    </citation>
    <scope>NUCLEOTIDE SEQUENCE [LARGE SCALE GENOMIC DNA]</scope>
    <source>
        <strain evidence="2 3">CGMCC 1.6847</strain>
    </source>
</reference>